<proteinExistence type="predicted"/>
<dbReference type="Proteomes" id="UP000006813">
    <property type="component" value="Unassembled WGS sequence"/>
</dbReference>
<dbReference type="InParanoid" id="G5B3Z2"/>
<feature type="compositionally biased region" description="Polar residues" evidence="1">
    <location>
        <begin position="39"/>
        <end position="67"/>
    </location>
</feature>
<dbReference type="EMBL" id="JH168374">
    <property type="protein sequence ID" value="EHB04003.1"/>
    <property type="molecule type" value="Genomic_DNA"/>
</dbReference>
<protein>
    <submittedName>
        <fullName evidence="2">Translocation protein SEC62</fullName>
    </submittedName>
</protein>
<evidence type="ECO:0000313" key="3">
    <source>
        <dbReference type="Proteomes" id="UP000006813"/>
    </source>
</evidence>
<feature type="region of interest" description="Disordered" evidence="1">
    <location>
        <begin position="1"/>
        <end position="101"/>
    </location>
</feature>
<feature type="compositionally biased region" description="Acidic residues" evidence="1">
    <location>
        <begin position="75"/>
        <end position="93"/>
    </location>
</feature>
<accession>G5B3Z2</accession>
<organism evidence="2 3">
    <name type="scientific">Heterocephalus glaber</name>
    <name type="common">Naked mole rat</name>
    <dbReference type="NCBI Taxonomy" id="10181"/>
    <lineage>
        <taxon>Eukaryota</taxon>
        <taxon>Metazoa</taxon>
        <taxon>Chordata</taxon>
        <taxon>Craniata</taxon>
        <taxon>Vertebrata</taxon>
        <taxon>Euteleostomi</taxon>
        <taxon>Mammalia</taxon>
        <taxon>Eutheria</taxon>
        <taxon>Euarchontoglires</taxon>
        <taxon>Glires</taxon>
        <taxon>Rodentia</taxon>
        <taxon>Hystricomorpha</taxon>
        <taxon>Bathyergidae</taxon>
        <taxon>Heterocephalus</taxon>
    </lineage>
</organism>
<name>G5B3Z2_HETGA</name>
<feature type="compositionally biased region" description="Basic and acidic residues" evidence="1">
    <location>
        <begin position="17"/>
        <end position="28"/>
    </location>
</feature>
<gene>
    <name evidence="2" type="ORF">GW7_19993</name>
</gene>
<dbReference type="STRING" id="10181.G5B3Z2"/>
<reference evidence="2 3" key="1">
    <citation type="journal article" date="2011" name="Nature">
        <title>Genome sequencing reveals insights into physiology and longevity of the naked mole rat.</title>
        <authorList>
            <person name="Kim E.B."/>
            <person name="Fang X."/>
            <person name="Fushan A.A."/>
            <person name="Huang Z."/>
            <person name="Lobanov A.V."/>
            <person name="Han L."/>
            <person name="Marino S.M."/>
            <person name="Sun X."/>
            <person name="Turanov A.A."/>
            <person name="Yang P."/>
            <person name="Yim S.H."/>
            <person name="Zhao X."/>
            <person name="Kasaikina M.V."/>
            <person name="Stoletzki N."/>
            <person name="Peng C."/>
            <person name="Polak P."/>
            <person name="Xiong Z."/>
            <person name="Kiezun A."/>
            <person name="Zhu Y."/>
            <person name="Chen Y."/>
            <person name="Kryukov G.V."/>
            <person name="Zhang Q."/>
            <person name="Peshkin L."/>
            <person name="Yang L."/>
            <person name="Bronson R.T."/>
            <person name="Buffenstein R."/>
            <person name="Wang B."/>
            <person name="Han C."/>
            <person name="Li Q."/>
            <person name="Chen L."/>
            <person name="Zhao W."/>
            <person name="Sunyaev S.R."/>
            <person name="Park T.J."/>
            <person name="Zhang G."/>
            <person name="Wang J."/>
            <person name="Gladyshev V.N."/>
        </authorList>
    </citation>
    <scope>NUCLEOTIDE SEQUENCE [LARGE SCALE GENOMIC DNA]</scope>
</reference>
<sequence>MKTLKPKNSRSLTVRKSQTEKKENEEGKVGPGSDGTEAQVENSIQTQIVTRGKMTSQHSSGNGNDSEMITKEELEQQADGECEEEEEDDDGETPESSHKKS</sequence>
<evidence type="ECO:0000313" key="2">
    <source>
        <dbReference type="EMBL" id="EHB04003.1"/>
    </source>
</evidence>
<dbReference type="AlphaFoldDB" id="G5B3Z2"/>
<evidence type="ECO:0000256" key="1">
    <source>
        <dbReference type="SAM" id="MobiDB-lite"/>
    </source>
</evidence>